<dbReference type="EMBL" id="BDGG01000008">
    <property type="protein sequence ID" value="GAV02755.1"/>
    <property type="molecule type" value="Genomic_DNA"/>
</dbReference>
<protein>
    <submittedName>
        <fullName evidence="4">Uncharacterized protein</fullName>
    </submittedName>
</protein>
<keyword evidence="5" id="KW-1185">Reference proteome</keyword>
<comment type="caution">
    <text evidence="4">The sequence shown here is derived from an EMBL/GenBank/DDBJ whole genome shotgun (WGS) entry which is preliminary data.</text>
</comment>
<evidence type="ECO:0000313" key="4">
    <source>
        <dbReference type="EMBL" id="GAV02755.1"/>
    </source>
</evidence>
<name>A0A1D1VMD3_RAMVA</name>
<feature type="transmembrane region" description="Helical" evidence="1">
    <location>
        <begin position="32"/>
        <end position="53"/>
    </location>
</feature>
<feature type="domain" description="GH3 C-terminal" evidence="3">
    <location>
        <begin position="519"/>
        <end position="629"/>
    </location>
</feature>
<dbReference type="PANTHER" id="PTHR31901">
    <property type="entry name" value="GH3 DOMAIN-CONTAINING PROTEIN"/>
    <property type="match status" value="1"/>
</dbReference>
<reference evidence="4 5" key="1">
    <citation type="journal article" date="2016" name="Nat. Commun.">
        <title>Extremotolerant tardigrade genome and improved radiotolerance of human cultured cells by tardigrade-unique protein.</title>
        <authorList>
            <person name="Hashimoto T."/>
            <person name="Horikawa D.D."/>
            <person name="Saito Y."/>
            <person name="Kuwahara H."/>
            <person name="Kozuka-Hata H."/>
            <person name="Shin-I T."/>
            <person name="Minakuchi Y."/>
            <person name="Ohishi K."/>
            <person name="Motoyama A."/>
            <person name="Aizu T."/>
            <person name="Enomoto A."/>
            <person name="Kondo K."/>
            <person name="Tanaka S."/>
            <person name="Hara Y."/>
            <person name="Koshikawa S."/>
            <person name="Sagara H."/>
            <person name="Miura T."/>
            <person name="Yokobori S."/>
            <person name="Miyagawa K."/>
            <person name="Suzuki Y."/>
            <person name="Kubo T."/>
            <person name="Oyama M."/>
            <person name="Kohara Y."/>
            <person name="Fujiyama A."/>
            <person name="Arakawa K."/>
            <person name="Katayama T."/>
            <person name="Toyoda A."/>
            <person name="Kunieda T."/>
        </authorList>
    </citation>
    <scope>NUCLEOTIDE SEQUENCE [LARGE SCALE GENOMIC DNA]</scope>
    <source>
        <strain evidence="4 5">YOKOZUNA-1</strain>
    </source>
</reference>
<dbReference type="Proteomes" id="UP000186922">
    <property type="component" value="Unassembled WGS sequence"/>
</dbReference>
<dbReference type="InterPro" id="IPR055377">
    <property type="entry name" value="GH3_M"/>
</dbReference>
<evidence type="ECO:0000259" key="2">
    <source>
        <dbReference type="Pfam" id="PF23571"/>
    </source>
</evidence>
<feature type="domain" description="GH3 middle" evidence="2">
    <location>
        <begin position="409"/>
        <end position="480"/>
    </location>
</feature>
<dbReference type="AlphaFoldDB" id="A0A1D1VMD3"/>
<organism evidence="4 5">
    <name type="scientific">Ramazzottius varieornatus</name>
    <name type="common">Water bear</name>
    <name type="synonym">Tardigrade</name>
    <dbReference type="NCBI Taxonomy" id="947166"/>
    <lineage>
        <taxon>Eukaryota</taxon>
        <taxon>Metazoa</taxon>
        <taxon>Ecdysozoa</taxon>
        <taxon>Tardigrada</taxon>
        <taxon>Eutardigrada</taxon>
        <taxon>Parachela</taxon>
        <taxon>Hypsibioidea</taxon>
        <taxon>Ramazzottiidae</taxon>
        <taxon>Ramazzottius</taxon>
    </lineage>
</organism>
<accession>A0A1D1VMD3</accession>
<dbReference type="PANTHER" id="PTHR31901:SF9">
    <property type="entry name" value="GH3 DOMAIN-CONTAINING PROTEIN"/>
    <property type="match status" value="1"/>
</dbReference>
<gene>
    <name evidence="4" type="primary">RvY_13281-1</name>
    <name evidence="4" type="synonym">RvY_13281.1</name>
    <name evidence="4" type="ORF">RvY_13281</name>
</gene>
<dbReference type="GO" id="GO:0016881">
    <property type="term" value="F:acid-amino acid ligase activity"/>
    <property type="evidence" value="ECO:0007669"/>
    <property type="project" value="TreeGrafter"/>
</dbReference>
<dbReference type="InterPro" id="IPR004993">
    <property type="entry name" value="GH3"/>
</dbReference>
<dbReference type="Pfam" id="PF03321">
    <property type="entry name" value="GH3"/>
    <property type="match status" value="1"/>
</dbReference>
<keyword evidence="1" id="KW-1133">Transmembrane helix</keyword>
<keyword evidence="1" id="KW-0812">Transmembrane</keyword>
<evidence type="ECO:0000313" key="5">
    <source>
        <dbReference type="Proteomes" id="UP000186922"/>
    </source>
</evidence>
<dbReference type="GO" id="GO:0005737">
    <property type="term" value="C:cytoplasm"/>
    <property type="evidence" value="ECO:0007669"/>
    <property type="project" value="TreeGrafter"/>
</dbReference>
<proteinExistence type="predicted"/>
<sequence length="642" mass="73944">MIVSRNSFALILFMSGLVPLLAKYGLTTGFWKYLGSGILALASLLVVGALLFVDRTLPFRIALQRFAVNIILTVRGYYVDWEVTRVTKNPKKTQEDTLRDLLRTNAGTEYSRKYGLDKVSNREEFRSVHPLCKYQHFEPYCERMLTNGETNILSKEKPVLFAFTSGTTGKSNRIPFLKSQLKTILFCAIPMILNKVAPTIPQIRLLKRKMYLYFNPEALRYTADGTAFGPFTSYFFKAMLKGEVFTSPRIAYSIADETSTRYVHLLFGLRFRQLPSVDTPFASILYFVFHDMEAWWPELVKDIRDGTLKKNLVLTEEQRQGLQKHLKPDPKRADELQREFDKGMAGIAKRIWPKLGLVYTITSGAFAHYGKILKDTYFKGVPFYGAFYMATEGWLGINIWPNRHPSVWLLAPYKIFFEFIPVSDMHEEQPKTVFADEVQLNQEYELVVTSPCGLYRYRIGDVVRIEEFYNKWPVVTFLHRTGELLNIRSEKLPEGILYNSIMSAAAELSEDIKGVADFTSCESVIFDSVVHRKTYEHRAPHYVLFLELDMKNPKEATGSGLALRLSVLVEKYLYEGHEMYKYYRDGGALSPPKVFLVKPGAFERLREYLLENSSASPSQVKPPRVLKKPELVKFIFDETMHH</sequence>
<dbReference type="Pfam" id="PF23571">
    <property type="entry name" value="GH3_M"/>
    <property type="match status" value="1"/>
</dbReference>
<keyword evidence="1" id="KW-0472">Membrane</keyword>
<evidence type="ECO:0000256" key="1">
    <source>
        <dbReference type="SAM" id="Phobius"/>
    </source>
</evidence>
<dbReference type="Pfam" id="PF23572">
    <property type="entry name" value="GH3_C"/>
    <property type="match status" value="1"/>
</dbReference>
<dbReference type="OrthoDB" id="10004661at2759"/>
<evidence type="ECO:0000259" key="3">
    <source>
        <dbReference type="Pfam" id="PF23572"/>
    </source>
</evidence>
<dbReference type="InterPro" id="IPR055378">
    <property type="entry name" value="GH3_C"/>
</dbReference>